<dbReference type="GO" id="GO:0009231">
    <property type="term" value="P:riboflavin biosynthetic process"/>
    <property type="evidence" value="ECO:0007669"/>
    <property type="project" value="InterPro"/>
</dbReference>
<protein>
    <submittedName>
        <fullName evidence="2">Dihydrofolate reductase family protein</fullName>
    </submittedName>
</protein>
<dbReference type="InterPro" id="IPR002734">
    <property type="entry name" value="RibDG_C"/>
</dbReference>
<dbReference type="Pfam" id="PF01872">
    <property type="entry name" value="RibD_C"/>
    <property type="match status" value="1"/>
</dbReference>
<dbReference type="RefSeq" id="WP_207870370.1">
    <property type="nucleotide sequence ID" value="NZ_CP062222.1"/>
</dbReference>
<evidence type="ECO:0000259" key="1">
    <source>
        <dbReference type="Pfam" id="PF01872"/>
    </source>
</evidence>
<keyword evidence="3" id="KW-1185">Reference proteome</keyword>
<evidence type="ECO:0000313" key="3">
    <source>
        <dbReference type="Proteomes" id="UP000663918"/>
    </source>
</evidence>
<dbReference type="KEGG" id="bgoe:IFJ75_18950"/>
<dbReference type="EMBL" id="CP062222">
    <property type="protein sequence ID" value="QTC91245.1"/>
    <property type="molecule type" value="Genomic_DNA"/>
</dbReference>
<evidence type="ECO:0000313" key="2">
    <source>
        <dbReference type="EMBL" id="QTC91245.1"/>
    </source>
</evidence>
<proteinExistence type="predicted"/>
<dbReference type="Gene3D" id="3.40.430.10">
    <property type="entry name" value="Dihydrofolate Reductase, subunit A"/>
    <property type="match status" value="1"/>
</dbReference>
<accession>A0A975C3L1</accession>
<organism evidence="2 3">
    <name type="scientific">Brevundimonas goettingensis</name>
    <dbReference type="NCBI Taxonomy" id="2774190"/>
    <lineage>
        <taxon>Bacteria</taxon>
        <taxon>Pseudomonadati</taxon>
        <taxon>Pseudomonadota</taxon>
        <taxon>Alphaproteobacteria</taxon>
        <taxon>Caulobacterales</taxon>
        <taxon>Caulobacteraceae</taxon>
        <taxon>Brevundimonas</taxon>
    </lineage>
</organism>
<gene>
    <name evidence="2" type="ORF">IFJ75_18950</name>
</gene>
<feature type="domain" description="Bacterial bifunctional deaminase-reductase C-terminal" evidence="1">
    <location>
        <begin position="4"/>
        <end position="175"/>
    </location>
</feature>
<dbReference type="InterPro" id="IPR024072">
    <property type="entry name" value="DHFR-like_dom_sf"/>
</dbReference>
<dbReference type="GO" id="GO:0008703">
    <property type="term" value="F:5-amino-6-(5-phosphoribosylamino)uracil reductase activity"/>
    <property type="evidence" value="ECO:0007669"/>
    <property type="project" value="InterPro"/>
</dbReference>
<reference evidence="2" key="1">
    <citation type="submission" date="2020-09" db="EMBL/GenBank/DDBJ databases">
        <title>Brevundimonas sp. LVF2 isolated from a puddle in Goettingen, Germany.</title>
        <authorList>
            <person name="Friedrich I."/>
            <person name="Klassen A."/>
            <person name="Hannes N."/>
            <person name="Schneider D."/>
            <person name="Hertel R."/>
            <person name="Daniel R."/>
        </authorList>
    </citation>
    <scope>NUCLEOTIDE SEQUENCE</scope>
    <source>
        <strain evidence="2">LVF2</strain>
    </source>
</reference>
<name>A0A975C3L1_9CAUL</name>
<dbReference type="Proteomes" id="UP000663918">
    <property type="component" value="Chromosome"/>
</dbReference>
<sequence>MAKLVYGLNQSLDGYVNHDAFGPGPTLFRHFIDHMGAVTASVYGGRMYEIMRYWDEDQPGWDAPEREYAQAWRATPKYVVSRTLKEVGPNATLVEGDLATAMRGLKERLEGEIEIAGPGLANQLMAPDMIDEYRIYLHPVVVGPKLGAEGVLFFSEAPPPLELVSSELVGDDVVLLTYAPA</sequence>
<dbReference type="SUPFAM" id="SSF53597">
    <property type="entry name" value="Dihydrofolate reductase-like"/>
    <property type="match status" value="1"/>
</dbReference>
<dbReference type="AlphaFoldDB" id="A0A975C3L1"/>